<keyword evidence="15" id="KW-1185">Reference proteome</keyword>
<feature type="compositionally biased region" description="Basic and acidic residues" evidence="10">
    <location>
        <begin position="535"/>
        <end position="549"/>
    </location>
</feature>
<evidence type="ECO:0000256" key="8">
    <source>
        <dbReference type="ARBA" id="ARBA00023201"/>
    </source>
</evidence>
<evidence type="ECO:0000256" key="2">
    <source>
        <dbReference type="ARBA" id="ARBA00022448"/>
    </source>
</evidence>
<organism evidence="14 15">
    <name type="scientific">Catenaria anguillulae PL171</name>
    <dbReference type="NCBI Taxonomy" id="765915"/>
    <lineage>
        <taxon>Eukaryota</taxon>
        <taxon>Fungi</taxon>
        <taxon>Fungi incertae sedis</taxon>
        <taxon>Blastocladiomycota</taxon>
        <taxon>Blastocladiomycetes</taxon>
        <taxon>Blastocladiales</taxon>
        <taxon>Catenariaceae</taxon>
        <taxon>Catenaria</taxon>
    </lineage>
</organism>
<name>A0A1Y2HQ00_9FUNG</name>
<dbReference type="STRING" id="765915.A0A1Y2HQ00"/>
<keyword evidence="8 9" id="KW-0739">Sodium transport</keyword>
<comment type="caution">
    <text evidence="14">The sequence shown here is derived from an EMBL/GenBank/DDBJ whole genome shotgun (WGS) entry which is preliminary data.</text>
</comment>
<dbReference type="InterPro" id="IPR004709">
    <property type="entry name" value="NaH_exchanger"/>
</dbReference>
<evidence type="ECO:0000256" key="1">
    <source>
        <dbReference type="ARBA" id="ARBA00004141"/>
    </source>
</evidence>
<comment type="similarity">
    <text evidence="9">Belongs to the monovalent cation:proton antiporter 1 (CPA1) transporter (TC 2.A.36) family.</text>
</comment>
<evidence type="ECO:0000256" key="4">
    <source>
        <dbReference type="ARBA" id="ARBA00022989"/>
    </source>
</evidence>
<gene>
    <name evidence="14" type="ORF">BCR44DRAFT_1432400</name>
</gene>
<accession>A0A1Y2HQ00</accession>
<dbReference type="GO" id="GO:0005769">
    <property type="term" value="C:early endosome"/>
    <property type="evidence" value="ECO:0007669"/>
    <property type="project" value="TreeGrafter"/>
</dbReference>
<evidence type="ECO:0000256" key="6">
    <source>
        <dbReference type="ARBA" id="ARBA00023065"/>
    </source>
</evidence>
<feature type="transmembrane region" description="Helical" evidence="11">
    <location>
        <begin position="147"/>
        <end position="170"/>
    </location>
</feature>
<feature type="domain" description="Cation/H+ exchanger transmembrane" evidence="13">
    <location>
        <begin position="68"/>
        <end position="410"/>
    </location>
</feature>
<feature type="transmembrane region" description="Helical" evidence="11">
    <location>
        <begin position="475"/>
        <end position="499"/>
    </location>
</feature>
<evidence type="ECO:0000256" key="12">
    <source>
        <dbReference type="SAM" id="SignalP"/>
    </source>
</evidence>
<keyword evidence="9" id="KW-0050">Antiport</keyword>
<dbReference type="GO" id="GO:0005770">
    <property type="term" value="C:late endosome"/>
    <property type="evidence" value="ECO:0007669"/>
    <property type="project" value="TreeGrafter"/>
</dbReference>
<feature type="transmembrane region" description="Helical" evidence="11">
    <location>
        <begin position="213"/>
        <end position="232"/>
    </location>
</feature>
<keyword evidence="3 9" id="KW-0812">Transmembrane</keyword>
<evidence type="ECO:0000313" key="15">
    <source>
        <dbReference type="Proteomes" id="UP000193411"/>
    </source>
</evidence>
<reference evidence="14 15" key="1">
    <citation type="submission" date="2016-07" db="EMBL/GenBank/DDBJ databases">
        <title>Pervasive Adenine N6-methylation of Active Genes in Fungi.</title>
        <authorList>
            <consortium name="DOE Joint Genome Institute"/>
            <person name="Mondo S.J."/>
            <person name="Dannebaum R.O."/>
            <person name="Kuo R.C."/>
            <person name="Labutti K."/>
            <person name="Haridas S."/>
            <person name="Kuo A."/>
            <person name="Salamov A."/>
            <person name="Ahrendt S.R."/>
            <person name="Lipzen A."/>
            <person name="Sullivan W."/>
            <person name="Andreopoulos W.B."/>
            <person name="Clum A."/>
            <person name="Lindquist E."/>
            <person name="Daum C."/>
            <person name="Ramamoorthy G.K."/>
            <person name="Gryganskyi A."/>
            <person name="Culley D."/>
            <person name="Magnuson J.K."/>
            <person name="James T.Y."/>
            <person name="O'Malley M.A."/>
            <person name="Stajich J.E."/>
            <person name="Spatafora J.W."/>
            <person name="Visel A."/>
            <person name="Grigoriev I.V."/>
        </authorList>
    </citation>
    <scope>NUCLEOTIDE SEQUENCE [LARGE SCALE GENOMIC DNA]</scope>
    <source>
        <strain evidence="14 15">PL171</strain>
    </source>
</reference>
<feature type="transmembrane region" description="Helical" evidence="11">
    <location>
        <begin position="333"/>
        <end position="355"/>
    </location>
</feature>
<feature type="transmembrane region" description="Helical" evidence="11">
    <location>
        <begin position="86"/>
        <end position="104"/>
    </location>
</feature>
<feature type="transmembrane region" description="Helical" evidence="11">
    <location>
        <begin position="51"/>
        <end position="74"/>
    </location>
</feature>
<keyword evidence="5" id="KW-0915">Sodium</keyword>
<dbReference type="GO" id="GO:0015385">
    <property type="term" value="F:sodium:proton antiporter activity"/>
    <property type="evidence" value="ECO:0007669"/>
    <property type="project" value="InterPro"/>
</dbReference>
<feature type="transmembrane region" description="Helical" evidence="11">
    <location>
        <begin position="244"/>
        <end position="269"/>
    </location>
</feature>
<keyword evidence="6 9" id="KW-0406">Ion transport</keyword>
<feature type="compositionally biased region" description="Low complexity" evidence="10">
    <location>
        <begin position="555"/>
        <end position="567"/>
    </location>
</feature>
<evidence type="ECO:0000256" key="7">
    <source>
        <dbReference type="ARBA" id="ARBA00023136"/>
    </source>
</evidence>
<proteinExistence type="inferred from homology"/>
<keyword evidence="2 9" id="KW-0813">Transport</keyword>
<dbReference type="GO" id="GO:0015386">
    <property type="term" value="F:potassium:proton antiporter activity"/>
    <property type="evidence" value="ECO:0007669"/>
    <property type="project" value="TreeGrafter"/>
</dbReference>
<feature type="transmembrane region" description="Helical" evidence="11">
    <location>
        <begin position="116"/>
        <end position="135"/>
    </location>
</feature>
<feature type="region of interest" description="Disordered" evidence="10">
    <location>
        <begin position="533"/>
        <end position="597"/>
    </location>
</feature>
<evidence type="ECO:0000256" key="3">
    <source>
        <dbReference type="ARBA" id="ARBA00022692"/>
    </source>
</evidence>
<evidence type="ECO:0000256" key="10">
    <source>
        <dbReference type="SAM" id="MobiDB-lite"/>
    </source>
</evidence>
<dbReference type="Gene3D" id="6.10.140.1330">
    <property type="match status" value="1"/>
</dbReference>
<keyword evidence="7 11" id="KW-0472">Membrane</keyword>
<evidence type="ECO:0000256" key="11">
    <source>
        <dbReference type="SAM" id="Phobius"/>
    </source>
</evidence>
<dbReference type="InterPro" id="IPR006153">
    <property type="entry name" value="Cation/H_exchanger_TM"/>
</dbReference>
<dbReference type="Proteomes" id="UP000193411">
    <property type="component" value="Unassembled WGS sequence"/>
</dbReference>
<evidence type="ECO:0000313" key="14">
    <source>
        <dbReference type="EMBL" id="ORZ36685.1"/>
    </source>
</evidence>
<dbReference type="AlphaFoldDB" id="A0A1Y2HQ00"/>
<dbReference type="Pfam" id="PF00999">
    <property type="entry name" value="Na_H_Exchanger"/>
    <property type="match status" value="1"/>
</dbReference>
<dbReference type="EMBL" id="MCFL01000016">
    <property type="protein sequence ID" value="ORZ36685.1"/>
    <property type="molecule type" value="Genomic_DNA"/>
</dbReference>
<feature type="transmembrane region" description="Helical" evidence="11">
    <location>
        <begin position="302"/>
        <end position="321"/>
    </location>
</feature>
<feature type="signal peptide" evidence="12">
    <location>
        <begin position="1"/>
        <end position="27"/>
    </location>
</feature>
<dbReference type="PRINTS" id="PR01084">
    <property type="entry name" value="NAHEXCHNGR"/>
</dbReference>
<feature type="compositionally biased region" description="Pro residues" evidence="10">
    <location>
        <begin position="32"/>
        <end position="44"/>
    </location>
</feature>
<feature type="region of interest" description="Disordered" evidence="10">
    <location>
        <begin position="29"/>
        <end position="48"/>
    </location>
</feature>
<feature type="compositionally biased region" description="Low complexity" evidence="10">
    <location>
        <begin position="635"/>
        <end position="654"/>
    </location>
</feature>
<keyword evidence="4 11" id="KW-1133">Transmembrane helix</keyword>
<sequence length="711" mass="75891">MARARFATRMLMLIVMSVISMASTALATTVSPSPPSPQNPSPSPHPEEEELVSSRALLLLISLLMVTLWAAYALQRHKVKIIHESVVALVLGCVVGLIVRLSTADSTLPQLLAFKHTWFFNLLLPPIILHSGYQLREGDFFGHLGPISVFAFLGTFASIVVIGFVQYLLALVGLSPLSFIDALQFGCILSSTDPVTVLAIFSQLGVDSRLYSILFGESLLNDSVAIVLFSALHQSHSELSVTSLFSTFLLVFLGSLLIGVAIALGTALLLKHSNLYLFPGLESCLIALLAYTSFLAAQATGLSGIVSLLFAGITLKHYAYANMSRRARLTTTYLFATLAQLSELFIFIYLGITLFTTQLTAFSVPMIVVTFAAILGARWVSVFPFAALINALGRRFRVTSGRAAASGALASTLLPDPVPSPSMAAPQRARTCFGLLPAATPGPDVIPRNHQIMLWWAGLRGAVSFALALELKPGPVAALVQSTTLVIVLATVVIFGGTVPQALAQFNIKSQAVVESRVVLGEGGRVALVRGAGSRRNDRARARGNEGREGVPLVGRSGSTSTSAGAGVEEDEDPLRSRHGHSSDSDDDEGHGHAHGHGDAYLVWDEVDAELAEMHLPPASPARRTARDATSRQMSATAPVLPSAAAARSGRGASWMADEHEDTDGEDRATVRGVGGARGGASNWFVRLDEGYLRPWFSRPKRREASGGERR</sequence>
<feature type="chain" id="PRO_5012101560" description="Sodium/hydrogen exchanger" evidence="12">
    <location>
        <begin position="28"/>
        <end position="711"/>
    </location>
</feature>
<protein>
    <recommendedName>
        <fullName evidence="9">Sodium/hydrogen exchanger</fullName>
    </recommendedName>
</protein>
<dbReference type="OrthoDB" id="196264at2759"/>
<keyword evidence="12" id="KW-0732">Signal</keyword>
<comment type="subcellular location">
    <subcellularLocation>
        <location evidence="1">Membrane</location>
        <topology evidence="1">Multi-pass membrane protein</topology>
    </subcellularLocation>
</comment>
<dbReference type="PANTHER" id="PTHR10110:SF187">
    <property type="entry name" value="SODIUM_HYDROGEN EXCHANGER"/>
    <property type="match status" value="1"/>
</dbReference>
<feature type="transmembrane region" description="Helical" evidence="11">
    <location>
        <begin position="182"/>
        <end position="201"/>
    </location>
</feature>
<evidence type="ECO:0000256" key="5">
    <source>
        <dbReference type="ARBA" id="ARBA00023053"/>
    </source>
</evidence>
<dbReference type="GO" id="GO:0000329">
    <property type="term" value="C:fungal-type vacuole membrane"/>
    <property type="evidence" value="ECO:0007669"/>
    <property type="project" value="TreeGrafter"/>
</dbReference>
<feature type="transmembrane region" description="Helical" evidence="11">
    <location>
        <begin position="367"/>
        <end position="392"/>
    </location>
</feature>
<evidence type="ECO:0000259" key="13">
    <source>
        <dbReference type="Pfam" id="PF00999"/>
    </source>
</evidence>
<dbReference type="NCBIfam" id="TIGR00840">
    <property type="entry name" value="b_cpa1"/>
    <property type="match status" value="1"/>
</dbReference>
<dbReference type="InterPro" id="IPR018422">
    <property type="entry name" value="Cation/H_exchanger_CPA1"/>
</dbReference>
<dbReference type="GO" id="GO:0007035">
    <property type="term" value="P:vacuolar acidification"/>
    <property type="evidence" value="ECO:0007669"/>
    <property type="project" value="TreeGrafter"/>
</dbReference>
<evidence type="ECO:0000256" key="9">
    <source>
        <dbReference type="RuleBase" id="RU003722"/>
    </source>
</evidence>
<feature type="region of interest" description="Disordered" evidence="10">
    <location>
        <begin position="616"/>
        <end position="681"/>
    </location>
</feature>
<dbReference type="PANTHER" id="PTHR10110">
    <property type="entry name" value="SODIUM/HYDROGEN EXCHANGER"/>
    <property type="match status" value="1"/>
</dbReference>
<feature type="transmembrane region" description="Helical" evidence="11">
    <location>
        <begin position="276"/>
        <end position="296"/>
    </location>
</feature>